<feature type="chain" id="PRO_5016947749" evidence="1">
    <location>
        <begin position="26"/>
        <end position="814"/>
    </location>
</feature>
<evidence type="ECO:0000256" key="1">
    <source>
        <dbReference type="SAM" id="SignalP"/>
    </source>
</evidence>
<name>A0A345CWI2_9GAMM</name>
<evidence type="ECO:0000313" key="4">
    <source>
        <dbReference type="Proteomes" id="UP000264980"/>
    </source>
</evidence>
<reference evidence="3 4" key="1">
    <citation type="submission" date="2016-01" db="EMBL/GenBank/DDBJ databases">
        <authorList>
            <person name="Oliw E.H."/>
        </authorList>
    </citation>
    <scope>NUCLEOTIDE SEQUENCE [LARGE SCALE GENOMIC DNA]</scope>
    <source>
        <strain evidence="3 4">MDcuke</strain>
    </source>
</reference>
<dbReference type="Proteomes" id="UP000264980">
    <property type="component" value="Chromosome"/>
</dbReference>
<proteinExistence type="predicted"/>
<feature type="signal peptide" evidence="1">
    <location>
        <begin position="1"/>
        <end position="25"/>
    </location>
</feature>
<evidence type="ECO:0000313" key="3">
    <source>
        <dbReference type="EMBL" id="AXF77799.1"/>
    </source>
</evidence>
<dbReference type="AlphaFoldDB" id="A0A345CWI2"/>
<accession>A0A345CWI2</accession>
<dbReference type="EMBL" id="CP013970">
    <property type="protein sequence ID" value="AXF77799.1"/>
    <property type="molecule type" value="Genomic_DNA"/>
</dbReference>
<keyword evidence="1" id="KW-0732">Signal</keyword>
<organism evidence="3 4">
    <name type="scientific">Erwinia tracheiphila</name>
    <dbReference type="NCBI Taxonomy" id="65700"/>
    <lineage>
        <taxon>Bacteria</taxon>
        <taxon>Pseudomonadati</taxon>
        <taxon>Pseudomonadota</taxon>
        <taxon>Gammaproteobacteria</taxon>
        <taxon>Enterobacterales</taxon>
        <taxon>Erwiniaceae</taxon>
        <taxon>Erwinia</taxon>
    </lineage>
</organism>
<sequence length="814" mass="88124">MAAFFMKKSLLVLTLLPLMTSLAPAAETTLAANIRGLPADFKRYFYDSELIVQVYLNDAHLFDAAVSLKESGDVALLRTIDEQQEIDPATRTLWTHVLRQGVSIGKCTKSCPSGLMDVEYRLNNSVLRLYTTHYETSKIKGAYISMPDNTPGGVIMYNDLSATNTASSRSWGINSSLISSFAGWSQKASFQSSGTDGRYHYSSSSLYELFTQKELQGSFVRLGFFAPDSDAGNVQTAGFGYDTVAGAMWATSDTLMVSTDSVSAWPVYVTGRNQSIAEVWRDGRLIHTQQLQAGVQALDTRQLPGGIYDITIKIIENGQTVDTQQAQIYKPQGWSNPDRRWRMNLWSGQYRTLATGSARLREATPFAFGGGVDVLAHPRAVLGISGAVTESDHQLRTRANITLTQNDTLFAQYTMGNTQYQSSAATDIRYYRNITGGGSASLFWRSTTSDIYGHRISNHQQGDTWGASLSLRLPWSTSLIATGQYMDTAWRQGFASDVAVTTLARLSGRDMNVRVSGYDRPGFDDRGRDRGVSFGVSVSLAPAARHIISAETGMNQNQGYSSLSYQWQPANDNGIRTLGGGVSYSASNTVISGNAAVDTRYISGDGYLQHNTQGSANTAGGNLNQVLVFGGGKVASVNGNNSRSMESALIVDVDADDNNTGVVASGSMTETRLKAGRNIVPAELWKKDTVQFSASGGENVQVFPAHDSVQMRRGSVKYIKVRAVKTLTIVGMLQDEGGNVLKNRYVSSDVSGGVINPEGVLTLDSGVGNKKLVVRAEKEQPGLQCALPTDMDSGKKVQFISAVKCRAATVGENR</sequence>
<evidence type="ECO:0000259" key="2">
    <source>
        <dbReference type="Pfam" id="PF16967"/>
    </source>
</evidence>
<dbReference type="Pfam" id="PF16967">
    <property type="entry name" value="TcfC"/>
    <property type="match status" value="1"/>
</dbReference>
<gene>
    <name evidence="3" type="ORF">AV903_19930</name>
</gene>
<protein>
    <submittedName>
        <fullName evidence="3">CFA, I fimbrial subunit C usher protein</fullName>
    </submittedName>
</protein>
<dbReference type="InterPro" id="IPR032636">
    <property type="entry name" value="Pilus_assem_E-set-like_dom"/>
</dbReference>
<feature type="domain" description="Pilus assembly protein E-set like" evidence="2">
    <location>
        <begin position="263"/>
        <end position="330"/>
    </location>
</feature>